<dbReference type="RefSeq" id="WP_166234724.1">
    <property type="nucleotide sequence ID" value="NZ_CP049865.1"/>
</dbReference>
<organism evidence="1 2">
    <name type="scientific">Propioniciclava coleopterorum</name>
    <dbReference type="NCBI Taxonomy" id="2714937"/>
    <lineage>
        <taxon>Bacteria</taxon>
        <taxon>Bacillati</taxon>
        <taxon>Actinomycetota</taxon>
        <taxon>Actinomycetes</taxon>
        <taxon>Propionibacteriales</taxon>
        <taxon>Propionibacteriaceae</taxon>
        <taxon>Propioniciclava</taxon>
    </lineage>
</organism>
<evidence type="ECO:0000313" key="2">
    <source>
        <dbReference type="Proteomes" id="UP000501058"/>
    </source>
</evidence>
<keyword evidence="2" id="KW-1185">Reference proteome</keyword>
<name>A0A6G7YAL9_9ACTN</name>
<evidence type="ECO:0000313" key="1">
    <source>
        <dbReference type="EMBL" id="QIK73657.1"/>
    </source>
</evidence>
<protein>
    <submittedName>
        <fullName evidence="1">(2Fe-2S) ferredoxin domain-containing protein</fullName>
    </submittedName>
</protein>
<dbReference type="KEGG" id="prv:G7070_17040"/>
<dbReference type="Pfam" id="PF01257">
    <property type="entry name" value="2Fe-2S_thioredx"/>
    <property type="match status" value="1"/>
</dbReference>
<sequence>MTRRPDGPLPAGAAVVCVALTQDAAAATRALAGAGAWAALEGDGPGLASVLSGFDGPVGLVGVAAGEGPAPLSWLRRVAGDWLRGSPGAPAVLVWPAAVRPRDGRPGADARGWRPVTGREAPLRSEAWEGLPGFRHHLLLCAGVRCKAQGSDAVAAAVADELTARGAHDHDVLVTRTLCQFPCNNAPVVSIYPDNVWLRRVSPGDARALIARLLEEPDPPGQPERLPRGATR</sequence>
<proteinExistence type="predicted"/>
<dbReference type="Gene3D" id="3.40.30.10">
    <property type="entry name" value="Glutaredoxin"/>
    <property type="match status" value="1"/>
</dbReference>
<dbReference type="EMBL" id="CP049865">
    <property type="protein sequence ID" value="QIK73657.1"/>
    <property type="molecule type" value="Genomic_DNA"/>
</dbReference>
<dbReference type="SUPFAM" id="SSF52833">
    <property type="entry name" value="Thioredoxin-like"/>
    <property type="match status" value="1"/>
</dbReference>
<reference evidence="1 2" key="1">
    <citation type="submission" date="2020-03" db="EMBL/GenBank/DDBJ databases">
        <title>Propioniciclava sp. nov., isolated from Hydrophilus acuminatus.</title>
        <authorList>
            <person name="Hyun D.-W."/>
            <person name="Bae J.-W."/>
        </authorList>
    </citation>
    <scope>NUCLEOTIDE SEQUENCE [LARGE SCALE GENOMIC DNA]</scope>
    <source>
        <strain evidence="1 2">HDW11</strain>
    </source>
</reference>
<dbReference type="CDD" id="cd02980">
    <property type="entry name" value="TRX_Fd_family"/>
    <property type="match status" value="1"/>
</dbReference>
<dbReference type="InterPro" id="IPR036249">
    <property type="entry name" value="Thioredoxin-like_sf"/>
</dbReference>
<accession>A0A6G7YAL9</accession>
<dbReference type="Proteomes" id="UP000501058">
    <property type="component" value="Chromosome"/>
</dbReference>
<dbReference type="AlphaFoldDB" id="A0A6G7YAL9"/>
<gene>
    <name evidence="1" type="ORF">G7070_17040</name>
</gene>